<dbReference type="RefSeq" id="WP_163900741.1">
    <property type="nucleotide sequence ID" value="NZ_AP022599.1"/>
</dbReference>
<dbReference type="AlphaFoldDB" id="A0A7I7UKJ6"/>
<sequence>MIQVCSQCGTRWNVRDRRRVWCPRCNGTLLAPAGPEPGTEWSAAAVAAPARPSARGATPPRLPPGYRWIAVRPGAPPPPRRGRRPLGPTPRYTVIPRWGLTEHFDHTDEQQSAPTTGPALATVRSLLVATMIVLGAAAFIHLVRYALLIINRSMLLNPWIAGSATWLGVGISVIAMFMVFASFVVLANWLVARRAAAFAHRGHVDPRPGWALRAGCLVPLVNLAWAPVFVLELAGVEERLTWLRRPVVMWWLVWVASYVVSIWSIATSFAQDAQGIADNTVTTIVAYLLALAAFLLAYKVFEGFERQPIQRPTKRWVMVSEAETPETPETPESVAAVEASGQNPATVSV</sequence>
<gene>
    <name evidence="4" type="ORF">MPUL_25490</name>
</gene>
<dbReference type="Pfam" id="PF14219">
    <property type="entry name" value="DUF4328"/>
    <property type="match status" value="1"/>
</dbReference>
<feature type="region of interest" description="Disordered" evidence="1">
    <location>
        <begin position="322"/>
        <end position="349"/>
    </location>
</feature>
<feature type="domain" description="DUF4328" evidence="3">
    <location>
        <begin position="153"/>
        <end position="306"/>
    </location>
</feature>
<feature type="transmembrane region" description="Helical" evidence="2">
    <location>
        <begin position="281"/>
        <end position="301"/>
    </location>
</feature>
<reference evidence="4 5" key="1">
    <citation type="journal article" date="2019" name="Emerg. Microbes Infect.">
        <title>Comprehensive subspecies identification of 175 nontuberculous mycobacteria species based on 7547 genomic profiles.</title>
        <authorList>
            <person name="Matsumoto Y."/>
            <person name="Kinjo T."/>
            <person name="Motooka D."/>
            <person name="Nabeya D."/>
            <person name="Jung N."/>
            <person name="Uechi K."/>
            <person name="Horii T."/>
            <person name="Iida T."/>
            <person name="Fujita J."/>
            <person name="Nakamura S."/>
        </authorList>
    </citation>
    <scope>NUCLEOTIDE SEQUENCE [LARGE SCALE GENOMIC DNA]</scope>
    <source>
        <strain evidence="4 5">JCM 6370</strain>
    </source>
</reference>
<feature type="transmembrane region" description="Helical" evidence="2">
    <location>
        <begin position="248"/>
        <end position="269"/>
    </location>
</feature>
<feature type="region of interest" description="Disordered" evidence="1">
    <location>
        <begin position="71"/>
        <end position="90"/>
    </location>
</feature>
<organism evidence="4 5">
    <name type="scientific">Mycolicibacterium pulveris</name>
    <name type="common">Mycobacterium pulveris</name>
    <dbReference type="NCBI Taxonomy" id="36813"/>
    <lineage>
        <taxon>Bacteria</taxon>
        <taxon>Bacillati</taxon>
        <taxon>Actinomycetota</taxon>
        <taxon>Actinomycetes</taxon>
        <taxon>Mycobacteriales</taxon>
        <taxon>Mycobacteriaceae</taxon>
        <taxon>Mycolicibacterium</taxon>
    </lineage>
</organism>
<dbReference type="EMBL" id="AP022599">
    <property type="protein sequence ID" value="BBY81391.1"/>
    <property type="molecule type" value="Genomic_DNA"/>
</dbReference>
<evidence type="ECO:0000313" key="5">
    <source>
        <dbReference type="Proteomes" id="UP000467252"/>
    </source>
</evidence>
<keyword evidence="5" id="KW-1185">Reference proteome</keyword>
<keyword evidence="2" id="KW-0472">Membrane</keyword>
<feature type="transmembrane region" description="Helical" evidence="2">
    <location>
        <begin position="159"/>
        <end position="190"/>
    </location>
</feature>
<evidence type="ECO:0000313" key="4">
    <source>
        <dbReference type="EMBL" id="BBY81391.1"/>
    </source>
</evidence>
<accession>A0A7I7UKJ6</accession>
<evidence type="ECO:0000256" key="1">
    <source>
        <dbReference type="SAM" id="MobiDB-lite"/>
    </source>
</evidence>
<proteinExistence type="predicted"/>
<feature type="transmembrane region" description="Helical" evidence="2">
    <location>
        <begin position="126"/>
        <end position="147"/>
    </location>
</feature>
<keyword evidence="2" id="KW-1133">Transmembrane helix</keyword>
<feature type="compositionally biased region" description="Low complexity" evidence="1">
    <location>
        <begin position="322"/>
        <end position="336"/>
    </location>
</feature>
<dbReference type="InterPro" id="IPR025565">
    <property type="entry name" value="DUF4328"/>
</dbReference>
<keyword evidence="2" id="KW-0812">Transmembrane</keyword>
<feature type="compositionally biased region" description="Polar residues" evidence="1">
    <location>
        <begin position="340"/>
        <end position="349"/>
    </location>
</feature>
<evidence type="ECO:0000259" key="3">
    <source>
        <dbReference type="Pfam" id="PF14219"/>
    </source>
</evidence>
<evidence type="ECO:0000256" key="2">
    <source>
        <dbReference type="SAM" id="Phobius"/>
    </source>
</evidence>
<name>A0A7I7UKJ6_MYCPV</name>
<dbReference type="Proteomes" id="UP000467252">
    <property type="component" value="Chromosome"/>
</dbReference>
<protein>
    <submittedName>
        <fullName evidence="4">Membrane protein</fullName>
    </submittedName>
</protein>